<dbReference type="Pfam" id="PF04541">
    <property type="entry name" value="Herpes_U34"/>
    <property type="match status" value="1"/>
</dbReference>
<accession>A0A482F5E9</accession>
<keyword evidence="3 9" id="KW-0812">Transmembrane</keyword>
<dbReference type="RefSeq" id="YP_010794866.1">
    <property type="nucleotide sequence ID" value="NC_075562.1"/>
</dbReference>
<keyword evidence="1" id="KW-0597">Phosphoprotein</keyword>
<keyword evidence="2" id="KW-1048">Host nucleus</keyword>
<evidence type="ECO:0000313" key="11">
    <source>
        <dbReference type="Proteomes" id="UP000326297"/>
    </source>
</evidence>
<dbReference type="EMBL" id="MH509440">
    <property type="protein sequence ID" value="QBN85155.1"/>
    <property type="molecule type" value="Genomic_DNA"/>
</dbReference>
<evidence type="ECO:0000256" key="3">
    <source>
        <dbReference type="ARBA" id="ARBA00022692"/>
    </source>
</evidence>
<dbReference type="HAMAP" id="MF_04024">
    <property type="entry name" value="HSV_NEC2"/>
    <property type="match status" value="1"/>
</dbReference>
<dbReference type="Proteomes" id="UP000326297">
    <property type="component" value="Segment"/>
</dbReference>
<keyword evidence="4" id="KW-1043">Host membrane</keyword>
<sequence>MAYNPSQVDSGYNLIQRIKLVVSGNIQCGDIDVSLSSPKHLPTRCIFQFNGQDGNDVVFPIEYILRLMNNWAETTCDPYIKIQNTGVSVLFQGFFFKPQLAPLAEITSENNNVILKSTQSTGVTLSMLEYVKREGGMDMRPLRAMMQINCFVRMPRVQLSFRFMGPEDSSRTQRLFDRISNFSVMRKHQDNKHHKRSLVRLSSQRDYKESILLRKSQLVTASNIFSNLTRLEGSSKPFIYNVKFLLIFLCCIFVFVIAVFVMTNHK</sequence>
<evidence type="ECO:0000256" key="6">
    <source>
        <dbReference type="ARBA" id="ARBA00022989"/>
    </source>
</evidence>
<evidence type="ECO:0000313" key="10">
    <source>
        <dbReference type="EMBL" id="QBN85155.1"/>
    </source>
</evidence>
<comment type="subcellular location">
    <subcellularLocation>
        <location evidence="8">Host nucleus inner membrane</location>
        <topology evidence="8">Single-pass membrane protein</topology>
    </subcellularLocation>
</comment>
<proteinExistence type="inferred from homology"/>
<evidence type="ECO:0000256" key="8">
    <source>
        <dbReference type="ARBA" id="ARBA00043948"/>
    </source>
</evidence>
<evidence type="ECO:0000256" key="1">
    <source>
        <dbReference type="ARBA" id="ARBA00022553"/>
    </source>
</evidence>
<keyword evidence="11" id="KW-1185">Reference proteome</keyword>
<evidence type="ECO:0000256" key="2">
    <source>
        <dbReference type="ARBA" id="ARBA00022562"/>
    </source>
</evidence>
<evidence type="ECO:0000256" key="4">
    <source>
        <dbReference type="ARBA" id="ARBA00022870"/>
    </source>
</evidence>
<name>A0A482F5E9_9ALPH</name>
<dbReference type="GeneID" id="80531881"/>
<reference evidence="10" key="1">
    <citation type="submission" date="2018-06" db="EMBL/GenBank/DDBJ databases">
        <title>Metagenomic Sequencing for Combined Detection of RNA and DNA Viruses in Respiratory Samples From Pediatric Patients.</title>
        <authorList>
            <person name="van Boheemen S."/>
            <person name="van Rijn-Klink A.L."/>
            <person name="Pappas N."/>
            <person name="Carbo E.C."/>
            <person name="van 't Hof P."/>
            <person name="Vorderman R.H.P."/>
            <person name="Mei H."/>
            <person name="Claas E.C.J."/>
            <person name="Kroes A.C.M."/>
            <person name="de Vries J.J.C."/>
        </authorList>
    </citation>
    <scope>NUCLEOTIDE SEQUENCE [LARGE SCALE GENOMIC DNA]</scope>
</reference>
<dbReference type="GO" id="GO:0044201">
    <property type="term" value="C:host cell nuclear inner membrane"/>
    <property type="evidence" value="ECO:0007669"/>
    <property type="project" value="UniProtKB-SubCell"/>
</dbReference>
<keyword evidence="7 9" id="KW-0472">Membrane</keyword>
<evidence type="ECO:0000256" key="9">
    <source>
        <dbReference type="SAM" id="Phobius"/>
    </source>
</evidence>
<organism evidence="10 11">
    <name type="scientific">Phocid alphaherpesvirus 1</name>
    <dbReference type="NCBI Taxonomy" id="47418"/>
    <lineage>
        <taxon>Viruses</taxon>
        <taxon>Duplodnaviria</taxon>
        <taxon>Heunggongvirae</taxon>
        <taxon>Peploviricota</taxon>
        <taxon>Herviviricetes</taxon>
        <taxon>Herpesvirales</taxon>
        <taxon>Orthoherpesviridae</taxon>
        <taxon>Alphaherpesvirinae</taxon>
        <taxon>Varicellovirus</taxon>
        <taxon>Varicellovirus phocidalpha1</taxon>
    </lineage>
</organism>
<evidence type="ECO:0000256" key="7">
    <source>
        <dbReference type="ARBA" id="ARBA00023136"/>
    </source>
</evidence>
<gene>
    <name evidence="10" type="primary">UL34</name>
</gene>
<dbReference type="KEGG" id="vg:80531881"/>
<protein>
    <submittedName>
        <fullName evidence="10">Nuclear egress membrane protein-like protein</fullName>
    </submittedName>
</protein>
<dbReference type="InterPro" id="IPR007626">
    <property type="entry name" value="Herpesvirus_viron_egress-type"/>
</dbReference>
<keyword evidence="6 9" id="KW-1133">Transmembrane helix</keyword>
<feature type="transmembrane region" description="Helical" evidence="9">
    <location>
        <begin position="244"/>
        <end position="263"/>
    </location>
</feature>
<evidence type="ECO:0000256" key="5">
    <source>
        <dbReference type="ARBA" id="ARBA00022921"/>
    </source>
</evidence>
<keyword evidence="5" id="KW-0426">Late protein</keyword>